<dbReference type="PANTHER" id="PTHR46300:SF7">
    <property type="entry name" value="P450, PUTATIVE (EUROFUNG)-RELATED"/>
    <property type="match status" value="1"/>
</dbReference>
<comment type="pathway">
    <text evidence="2">Secondary metabolite biosynthesis.</text>
</comment>
<keyword evidence="8 10" id="KW-0503">Monooxygenase</keyword>
<organism evidence="11 12">
    <name type="scientific">Scleroderma citrinum Foug A</name>
    <dbReference type="NCBI Taxonomy" id="1036808"/>
    <lineage>
        <taxon>Eukaryota</taxon>
        <taxon>Fungi</taxon>
        <taxon>Dikarya</taxon>
        <taxon>Basidiomycota</taxon>
        <taxon>Agaricomycotina</taxon>
        <taxon>Agaricomycetes</taxon>
        <taxon>Agaricomycetidae</taxon>
        <taxon>Boletales</taxon>
        <taxon>Sclerodermatineae</taxon>
        <taxon>Sclerodermataceae</taxon>
        <taxon>Scleroderma</taxon>
    </lineage>
</organism>
<dbReference type="Pfam" id="PF00067">
    <property type="entry name" value="p450"/>
    <property type="match status" value="1"/>
</dbReference>
<evidence type="ECO:0008006" key="13">
    <source>
        <dbReference type="Google" id="ProtNLM"/>
    </source>
</evidence>
<dbReference type="AlphaFoldDB" id="A0A0C3DQA4"/>
<comment type="similarity">
    <text evidence="3 10">Belongs to the cytochrome P450 family.</text>
</comment>
<evidence type="ECO:0000256" key="7">
    <source>
        <dbReference type="ARBA" id="ARBA00023004"/>
    </source>
</evidence>
<keyword evidence="7 9" id="KW-0408">Iron</keyword>
<dbReference type="InterPro" id="IPR001128">
    <property type="entry name" value="Cyt_P450"/>
</dbReference>
<dbReference type="InterPro" id="IPR036396">
    <property type="entry name" value="Cyt_P450_sf"/>
</dbReference>
<dbReference type="InterPro" id="IPR017972">
    <property type="entry name" value="Cyt_P450_CS"/>
</dbReference>
<evidence type="ECO:0000313" key="12">
    <source>
        <dbReference type="Proteomes" id="UP000053989"/>
    </source>
</evidence>
<dbReference type="Gene3D" id="1.10.630.10">
    <property type="entry name" value="Cytochrome P450"/>
    <property type="match status" value="1"/>
</dbReference>
<feature type="binding site" description="axial binding residue" evidence="9">
    <location>
        <position position="436"/>
    </location>
    <ligand>
        <name>heme</name>
        <dbReference type="ChEBI" id="CHEBI:30413"/>
    </ligand>
    <ligandPart>
        <name>Fe</name>
        <dbReference type="ChEBI" id="CHEBI:18248"/>
    </ligandPart>
</feature>
<evidence type="ECO:0000256" key="2">
    <source>
        <dbReference type="ARBA" id="ARBA00005179"/>
    </source>
</evidence>
<dbReference type="GO" id="GO:0004497">
    <property type="term" value="F:monooxygenase activity"/>
    <property type="evidence" value="ECO:0007669"/>
    <property type="project" value="UniProtKB-KW"/>
</dbReference>
<evidence type="ECO:0000256" key="3">
    <source>
        <dbReference type="ARBA" id="ARBA00010617"/>
    </source>
</evidence>
<accession>A0A0C3DQA4</accession>
<dbReference type="HOGENOM" id="CLU_001570_2_3_1"/>
<dbReference type="PRINTS" id="PR00463">
    <property type="entry name" value="EP450I"/>
</dbReference>
<dbReference type="CDD" id="cd11065">
    <property type="entry name" value="CYP64-like"/>
    <property type="match status" value="1"/>
</dbReference>
<evidence type="ECO:0000256" key="9">
    <source>
        <dbReference type="PIRSR" id="PIRSR602401-1"/>
    </source>
</evidence>
<dbReference type="PRINTS" id="PR00385">
    <property type="entry name" value="P450"/>
</dbReference>
<dbReference type="GO" id="GO:0020037">
    <property type="term" value="F:heme binding"/>
    <property type="evidence" value="ECO:0007669"/>
    <property type="project" value="InterPro"/>
</dbReference>
<gene>
    <name evidence="11" type="ORF">SCLCIDRAFT_1218737</name>
</gene>
<evidence type="ECO:0000313" key="11">
    <source>
        <dbReference type="EMBL" id="KIM58374.1"/>
    </source>
</evidence>
<keyword evidence="4 9" id="KW-0349">Heme</keyword>
<reference evidence="11 12" key="1">
    <citation type="submission" date="2014-04" db="EMBL/GenBank/DDBJ databases">
        <authorList>
            <consortium name="DOE Joint Genome Institute"/>
            <person name="Kuo A."/>
            <person name="Kohler A."/>
            <person name="Nagy L.G."/>
            <person name="Floudas D."/>
            <person name="Copeland A."/>
            <person name="Barry K.W."/>
            <person name="Cichocki N."/>
            <person name="Veneault-Fourrey C."/>
            <person name="LaButti K."/>
            <person name="Lindquist E.A."/>
            <person name="Lipzen A."/>
            <person name="Lundell T."/>
            <person name="Morin E."/>
            <person name="Murat C."/>
            <person name="Sun H."/>
            <person name="Tunlid A."/>
            <person name="Henrissat B."/>
            <person name="Grigoriev I.V."/>
            <person name="Hibbett D.S."/>
            <person name="Martin F."/>
            <person name="Nordberg H.P."/>
            <person name="Cantor M.N."/>
            <person name="Hua S.X."/>
        </authorList>
    </citation>
    <scope>NUCLEOTIDE SEQUENCE [LARGE SCALE GENOMIC DNA]</scope>
    <source>
        <strain evidence="11 12">Foug A</strain>
    </source>
</reference>
<dbReference type="SUPFAM" id="SSF48264">
    <property type="entry name" value="Cytochrome P450"/>
    <property type="match status" value="1"/>
</dbReference>
<dbReference type="GO" id="GO:0016705">
    <property type="term" value="F:oxidoreductase activity, acting on paired donors, with incorporation or reduction of molecular oxygen"/>
    <property type="evidence" value="ECO:0007669"/>
    <property type="project" value="InterPro"/>
</dbReference>
<evidence type="ECO:0000256" key="5">
    <source>
        <dbReference type="ARBA" id="ARBA00022723"/>
    </source>
</evidence>
<reference evidence="12" key="2">
    <citation type="submission" date="2015-01" db="EMBL/GenBank/DDBJ databases">
        <title>Evolutionary Origins and Diversification of the Mycorrhizal Mutualists.</title>
        <authorList>
            <consortium name="DOE Joint Genome Institute"/>
            <consortium name="Mycorrhizal Genomics Consortium"/>
            <person name="Kohler A."/>
            <person name="Kuo A."/>
            <person name="Nagy L.G."/>
            <person name="Floudas D."/>
            <person name="Copeland A."/>
            <person name="Barry K.W."/>
            <person name="Cichocki N."/>
            <person name="Veneault-Fourrey C."/>
            <person name="LaButti K."/>
            <person name="Lindquist E.A."/>
            <person name="Lipzen A."/>
            <person name="Lundell T."/>
            <person name="Morin E."/>
            <person name="Murat C."/>
            <person name="Riley R."/>
            <person name="Ohm R."/>
            <person name="Sun H."/>
            <person name="Tunlid A."/>
            <person name="Henrissat B."/>
            <person name="Grigoriev I.V."/>
            <person name="Hibbett D.S."/>
            <person name="Martin F."/>
        </authorList>
    </citation>
    <scope>NUCLEOTIDE SEQUENCE [LARGE SCALE GENOMIC DNA]</scope>
    <source>
        <strain evidence="12">Foug A</strain>
    </source>
</reference>
<dbReference type="OrthoDB" id="2789670at2759"/>
<keyword evidence="6 10" id="KW-0560">Oxidoreductase</keyword>
<protein>
    <recommendedName>
        <fullName evidence="13">Cytochrome P450</fullName>
    </recommendedName>
</protein>
<evidence type="ECO:0000256" key="6">
    <source>
        <dbReference type="ARBA" id="ARBA00023002"/>
    </source>
</evidence>
<dbReference type="PANTHER" id="PTHR46300">
    <property type="entry name" value="P450, PUTATIVE (EUROFUNG)-RELATED-RELATED"/>
    <property type="match status" value="1"/>
</dbReference>
<dbReference type="Proteomes" id="UP000053989">
    <property type="component" value="Unassembled WGS sequence"/>
</dbReference>
<dbReference type="InterPro" id="IPR002401">
    <property type="entry name" value="Cyt_P450_E_grp-I"/>
</dbReference>
<dbReference type="EMBL" id="KN822087">
    <property type="protein sequence ID" value="KIM58374.1"/>
    <property type="molecule type" value="Genomic_DNA"/>
</dbReference>
<keyword evidence="5 9" id="KW-0479">Metal-binding</keyword>
<dbReference type="STRING" id="1036808.A0A0C3DQA4"/>
<dbReference type="GO" id="GO:0005506">
    <property type="term" value="F:iron ion binding"/>
    <property type="evidence" value="ECO:0007669"/>
    <property type="project" value="InterPro"/>
</dbReference>
<name>A0A0C3DQA4_9AGAM</name>
<sequence length="507" mass="57294">MCWSMTWLISLAVAILWLTYRRAIFKHRPAPLPPGPRPLPLIGNIFDMPTTKQWLTFADWAKYGDISHVEIMGKHIVVLNSVNAAMEMLHKKSSKYSDRPVLPMCGELVGCKYTLPLLPYGDLFRETRRKFHRLIGTHAMMKACHENEQLEIHRFLKRVHEHPEELATHIRRTVGSVILRISHGYQVKDDHDPFLELAENALLIFAKCTTQGAFLVDAFPFLQYVPEWFPGAGFKTMARKWKAEILEMVNQPHQWAKEQMAAGIATQSFTSTLLDVASLTEEEDHAIKWSAASFYGGGADTSVSAMSALFLAMTLFPEAQEKAQAEIDAVIGTDRLPTYTDRESLPFVEAVVKEVLRWHVTLPLGFPHVVSEEDIHDGYYIPKGTIVIPNAWFMLHDPRVYSSPMEFRPERFLACEGKEPEADPLKIAFGFGRRICPGLHIANESLWLSAAASLAVFNISKAVVNGVEITPEVDPSSHNISHPKPFQCSIKPRSARALERIQQDTYL</sequence>
<dbReference type="InterPro" id="IPR050364">
    <property type="entry name" value="Cytochrome_P450_fung"/>
</dbReference>
<dbReference type="InParanoid" id="A0A0C3DQA4"/>
<comment type="cofactor">
    <cofactor evidence="1 9">
        <name>heme</name>
        <dbReference type="ChEBI" id="CHEBI:30413"/>
    </cofactor>
</comment>
<evidence type="ECO:0000256" key="8">
    <source>
        <dbReference type="ARBA" id="ARBA00023033"/>
    </source>
</evidence>
<evidence type="ECO:0000256" key="10">
    <source>
        <dbReference type="RuleBase" id="RU000461"/>
    </source>
</evidence>
<evidence type="ECO:0000256" key="1">
    <source>
        <dbReference type="ARBA" id="ARBA00001971"/>
    </source>
</evidence>
<proteinExistence type="inferred from homology"/>
<keyword evidence="12" id="KW-1185">Reference proteome</keyword>
<dbReference type="PROSITE" id="PS00086">
    <property type="entry name" value="CYTOCHROME_P450"/>
    <property type="match status" value="1"/>
</dbReference>
<evidence type="ECO:0000256" key="4">
    <source>
        <dbReference type="ARBA" id="ARBA00022617"/>
    </source>
</evidence>